<comment type="function">
    <text evidence="11">Peptidoglycan polymerase that catalyzes glycan chain elongation from lipid-linked precursors.</text>
</comment>
<dbReference type="Proteomes" id="UP000022447">
    <property type="component" value="Unassembled WGS sequence"/>
</dbReference>
<dbReference type="EMBL" id="JALZ01000005">
    <property type="protein sequence ID" value="ETX15358.1"/>
    <property type="molecule type" value="Genomic_DNA"/>
</dbReference>
<evidence type="ECO:0000313" key="14">
    <source>
        <dbReference type="Proteomes" id="UP000022447"/>
    </source>
</evidence>
<dbReference type="GO" id="GO:0071555">
    <property type="term" value="P:cell wall organization"/>
    <property type="evidence" value="ECO:0007669"/>
    <property type="project" value="UniProtKB-KW"/>
</dbReference>
<dbReference type="Pfam" id="PF00912">
    <property type="entry name" value="Transgly"/>
    <property type="match status" value="1"/>
</dbReference>
<dbReference type="PATRIC" id="fig|1449350.3.peg.1350"/>
<reference evidence="13 14" key="1">
    <citation type="submission" date="2014-01" db="EMBL/GenBank/DDBJ databases">
        <title>Roseivivax halodurans JCM 10272 Genome Sequencing.</title>
        <authorList>
            <person name="Lai Q."/>
            <person name="Li G."/>
            <person name="Shao Z."/>
        </authorList>
    </citation>
    <scope>NUCLEOTIDE SEQUENCE [LARGE SCALE GENOMIC DNA]</scope>
    <source>
        <strain evidence="13 14">JCM 10272</strain>
    </source>
</reference>
<dbReference type="AlphaFoldDB" id="X7EJP1"/>
<dbReference type="GO" id="GO:0005886">
    <property type="term" value="C:plasma membrane"/>
    <property type="evidence" value="ECO:0007669"/>
    <property type="project" value="UniProtKB-SubCell"/>
</dbReference>
<keyword evidence="4 11" id="KW-0808">Transferase</keyword>
<dbReference type="EC" id="2.4.99.28" evidence="11"/>
<evidence type="ECO:0000256" key="11">
    <source>
        <dbReference type="HAMAP-Rule" id="MF_00766"/>
    </source>
</evidence>
<evidence type="ECO:0000256" key="8">
    <source>
        <dbReference type="ARBA" id="ARBA00022989"/>
    </source>
</evidence>
<dbReference type="eggNOG" id="COG0744">
    <property type="taxonomic scope" value="Bacteria"/>
</dbReference>
<dbReference type="GO" id="GO:0009252">
    <property type="term" value="P:peptidoglycan biosynthetic process"/>
    <property type="evidence" value="ECO:0007669"/>
    <property type="project" value="UniProtKB-UniRule"/>
</dbReference>
<keyword evidence="5 11" id="KW-0812">Transmembrane</keyword>
<sequence>MASKTGCRSREAGTATGKPTGAGARGLILRWAVRAVLLLVLLIAVAIGAYRVINPPTTLYMMQERSRLGNIVHDWTPADEIAPVMYRAAVAAEDANFCEHWGFDMGAIRRAIEDGGNRGASTISQQTVKNVYLWHGRTWLRKSLEAAITPGVEAVWPKRRILEVYLNVAEFGEGLFGVGEAAQYHFGVDASQLSSRQAALLAAVLPDPKDRDAGSPSSYVQRRAEQIRDGAATIDRDGRAECFQ</sequence>
<dbReference type="GO" id="GO:0008955">
    <property type="term" value="F:peptidoglycan glycosyltransferase activity"/>
    <property type="evidence" value="ECO:0007669"/>
    <property type="project" value="UniProtKB-UniRule"/>
</dbReference>
<comment type="caution">
    <text evidence="13">The sequence shown here is derived from an EMBL/GenBank/DDBJ whole genome shotgun (WGS) entry which is preliminary data.</text>
</comment>
<dbReference type="RefSeq" id="WP_051489334.1">
    <property type="nucleotide sequence ID" value="NZ_JALZ01000005.1"/>
</dbReference>
<comment type="catalytic activity">
    <reaction evidence="11">
        <text>[GlcNAc-(1-&gt;4)-Mur2Ac(oyl-L-Ala-gamma-D-Glu-L-Lys-D-Ala-D-Ala)](n)-di-trans,octa-cis-undecaprenyl diphosphate + beta-D-GlcNAc-(1-&gt;4)-Mur2Ac(oyl-L-Ala-gamma-D-Glu-L-Lys-D-Ala-D-Ala)-di-trans,octa-cis-undecaprenyl diphosphate = [GlcNAc-(1-&gt;4)-Mur2Ac(oyl-L-Ala-gamma-D-Glu-L-Lys-D-Ala-D-Ala)](n+1)-di-trans,octa-cis-undecaprenyl diphosphate + di-trans,octa-cis-undecaprenyl diphosphate + H(+)</text>
        <dbReference type="Rhea" id="RHEA:23708"/>
        <dbReference type="Rhea" id="RHEA-COMP:9602"/>
        <dbReference type="Rhea" id="RHEA-COMP:9603"/>
        <dbReference type="ChEBI" id="CHEBI:15378"/>
        <dbReference type="ChEBI" id="CHEBI:58405"/>
        <dbReference type="ChEBI" id="CHEBI:60033"/>
        <dbReference type="ChEBI" id="CHEBI:78435"/>
        <dbReference type="EC" id="2.4.99.28"/>
    </reaction>
</comment>
<feature type="domain" description="Glycosyl transferase family 51" evidence="12">
    <location>
        <begin position="72"/>
        <end position="227"/>
    </location>
</feature>
<keyword evidence="10 11" id="KW-0961">Cell wall biogenesis/degradation</keyword>
<comment type="subcellular location">
    <subcellularLocation>
        <location evidence="11">Cell inner membrane</location>
        <topology evidence="11">Single-pass membrane protein</topology>
    </subcellularLocation>
</comment>
<dbReference type="GO" id="GO:0008360">
    <property type="term" value="P:regulation of cell shape"/>
    <property type="evidence" value="ECO:0007669"/>
    <property type="project" value="UniProtKB-KW"/>
</dbReference>
<dbReference type="PANTHER" id="PTHR30400">
    <property type="entry name" value="MONOFUNCTIONAL BIOSYNTHETIC PEPTIDOGLYCAN TRANSGLYCOSYLASE"/>
    <property type="match status" value="1"/>
</dbReference>
<keyword evidence="6 11" id="KW-0133">Cell shape</keyword>
<proteinExistence type="inferred from homology"/>
<dbReference type="STRING" id="1449350.OCH239_16145"/>
<dbReference type="OrthoDB" id="9766909at2"/>
<evidence type="ECO:0000256" key="9">
    <source>
        <dbReference type="ARBA" id="ARBA00023136"/>
    </source>
</evidence>
<dbReference type="UniPathway" id="UPA00219"/>
<evidence type="ECO:0000256" key="5">
    <source>
        <dbReference type="ARBA" id="ARBA00022692"/>
    </source>
</evidence>
<dbReference type="Gene3D" id="1.10.3810.10">
    <property type="entry name" value="Biosynthetic peptidoglycan transglycosylase-like"/>
    <property type="match status" value="1"/>
</dbReference>
<keyword evidence="2 11" id="KW-0997">Cell inner membrane</keyword>
<dbReference type="InterPro" id="IPR011812">
    <property type="entry name" value="Pep_trsgly"/>
</dbReference>
<evidence type="ECO:0000256" key="2">
    <source>
        <dbReference type="ARBA" id="ARBA00022519"/>
    </source>
</evidence>
<dbReference type="InterPro" id="IPR036950">
    <property type="entry name" value="PBP_transglycosylase"/>
</dbReference>
<dbReference type="NCBIfam" id="TIGR02070">
    <property type="entry name" value="mono_pep_trsgly"/>
    <property type="match status" value="1"/>
</dbReference>
<keyword evidence="9 11" id="KW-0472">Membrane</keyword>
<gene>
    <name evidence="11" type="primary">mtgA</name>
    <name evidence="13" type="ORF">OCH239_16145</name>
</gene>
<comment type="similarity">
    <text evidence="11">Belongs to the glycosyltransferase 51 family.</text>
</comment>
<evidence type="ECO:0000256" key="6">
    <source>
        <dbReference type="ARBA" id="ARBA00022960"/>
    </source>
</evidence>
<keyword evidence="8 11" id="KW-1133">Transmembrane helix</keyword>
<feature type="transmembrane region" description="Helical" evidence="11">
    <location>
        <begin position="31"/>
        <end position="53"/>
    </location>
</feature>
<keyword evidence="1 11" id="KW-1003">Cell membrane</keyword>
<keyword evidence="14" id="KW-1185">Reference proteome</keyword>
<evidence type="ECO:0000256" key="10">
    <source>
        <dbReference type="ARBA" id="ARBA00023316"/>
    </source>
</evidence>
<evidence type="ECO:0000256" key="3">
    <source>
        <dbReference type="ARBA" id="ARBA00022676"/>
    </source>
</evidence>
<organism evidence="13 14">
    <name type="scientific">Roseivivax halodurans JCM 10272</name>
    <dbReference type="NCBI Taxonomy" id="1449350"/>
    <lineage>
        <taxon>Bacteria</taxon>
        <taxon>Pseudomonadati</taxon>
        <taxon>Pseudomonadota</taxon>
        <taxon>Alphaproteobacteria</taxon>
        <taxon>Rhodobacterales</taxon>
        <taxon>Roseobacteraceae</taxon>
        <taxon>Roseivivax</taxon>
    </lineage>
</organism>
<accession>X7EJP1</accession>
<evidence type="ECO:0000256" key="7">
    <source>
        <dbReference type="ARBA" id="ARBA00022984"/>
    </source>
</evidence>
<keyword evidence="3 11" id="KW-0328">Glycosyltransferase</keyword>
<evidence type="ECO:0000259" key="12">
    <source>
        <dbReference type="Pfam" id="PF00912"/>
    </source>
</evidence>
<name>X7EJP1_9RHOB</name>
<protein>
    <recommendedName>
        <fullName evidence="11">Biosynthetic peptidoglycan transglycosylase</fullName>
        <ecNumber evidence="11">2.4.99.28</ecNumber>
    </recommendedName>
    <alternativeName>
        <fullName evidence="11">Glycan polymerase</fullName>
    </alternativeName>
    <alternativeName>
        <fullName evidence="11">Peptidoglycan glycosyltransferase MtgA</fullName>
        <shortName evidence="11">PGT</shortName>
    </alternativeName>
</protein>
<comment type="pathway">
    <text evidence="11">Cell wall biogenesis; peptidoglycan biosynthesis.</text>
</comment>
<evidence type="ECO:0000313" key="13">
    <source>
        <dbReference type="EMBL" id="ETX15358.1"/>
    </source>
</evidence>
<dbReference type="PANTHER" id="PTHR30400:SF0">
    <property type="entry name" value="BIOSYNTHETIC PEPTIDOGLYCAN TRANSGLYCOSYLASE"/>
    <property type="match status" value="1"/>
</dbReference>
<dbReference type="InterPro" id="IPR001264">
    <property type="entry name" value="Glyco_trans_51"/>
</dbReference>
<evidence type="ECO:0000256" key="4">
    <source>
        <dbReference type="ARBA" id="ARBA00022679"/>
    </source>
</evidence>
<evidence type="ECO:0000256" key="1">
    <source>
        <dbReference type="ARBA" id="ARBA00022475"/>
    </source>
</evidence>
<keyword evidence="7 11" id="KW-0573">Peptidoglycan synthesis</keyword>
<dbReference type="GO" id="GO:0016763">
    <property type="term" value="F:pentosyltransferase activity"/>
    <property type="evidence" value="ECO:0007669"/>
    <property type="project" value="InterPro"/>
</dbReference>
<dbReference type="HAMAP" id="MF_00766">
    <property type="entry name" value="PGT_MtgA"/>
    <property type="match status" value="1"/>
</dbReference>
<dbReference type="SUPFAM" id="SSF53955">
    <property type="entry name" value="Lysozyme-like"/>
    <property type="match status" value="1"/>
</dbReference>
<dbReference type="InterPro" id="IPR023346">
    <property type="entry name" value="Lysozyme-like_dom_sf"/>
</dbReference>
<dbReference type="GO" id="GO:0009274">
    <property type="term" value="C:peptidoglycan-based cell wall"/>
    <property type="evidence" value="ECO:0007669"/>
    <property type="project" value="InterPro"/>
</dbReference>